<dbReference type="PROSITE" id="PS50878">
    <property type="entry name" value="RT_POL"/>
    <property type="match status" value="1"/>
</dbReference>
<sequence>MSRAMVSRDGVALTVSLDIVNAFNTIPWDGILGALEFFEVPPYILRVIGAYLSDRWVGYTGKAGEGQWPVERGFPQGSVLAPILWIIGYDAVLRCRMPPESDMMCYADGTLVLAG</sequence>
<dbReference type="RefSeq" id="XP_033359094.1">
    <property type="nucleotide sequence ID" value="XM_033503203.1"/>
</dbReference>
<protein>
    <submittedName>
        <fullName evidence="3">Uncharacterized protein LOC117238348</fullName>
    </submittedName>
</protein>
<reference evidence="3" key="1">
    <citation type="submission" date="2025-08" db="UniProtKB">
        <authorList>
            <consortium name="RefSeq"/>
        </authorList>
    </citation>
    <scope>IDENTIFICATION</scope>
    <source>
        <tissue evidence="3">Muscle</tissue>
    </source>
</reference>
<proteinExistence type="predicted"/>
<dbReference type="GeneID" id="117238348"/>
<dbReference type="InterPro" id="IPR000477">
    <property type="entry name" value="RT_dom"/>
</dbReference>
<evidence type="ECO:0000313" key="2">
    <source>
        <dbReference type="Proteomes" id="UP000504631"/>
    </source>
</evidence>
<organism evidence="2 3">
    <name type="scientific">Bombus vosnesenskii</name>
    <dbReference type="NCBI Taxonomy" id="207650"/>
    <lineage>
        <taxon>Eukaryota</taxon>
        <taxon>Metazoa</taxon>
        <taxon>Ecdysozoa</taxon>
        <taxon>Arthropoda</taxon>
        <taxon>Hexapoda</taxon>
        <taxon>Insecta</taxon>
        <taxon>Pterygota</taxon>
        <taxon>Neoptera</taxon>
        <taxon>Endopterygota</taxon>
        <taxon>Hymenoptera</taxon>
        <taxon>Apocrita</taxon>
        <taxon>Aculeata</taxon>
        <taxon>Apoidea</taxon>
        <taxon>Anthophila</taxon>
        <taxon>Apidae</taxon>
        <taxon>Bombus</taxon>
        <taxon>Pyrobombus</taxon>
    </lineage>
</organism>
<dbReference type="Proteomes" id="UP000504631">
    <property type="component" value="Unplaced"/>
</dbReference>
<name>A0A6J3L4T0_9HYME</name>
<gene>
    <name evidence="3" type="primary">LOC117238348</name>
</gene>
<dbReference type="PANTHER" id="PTHR19446">
    <property type="entry name" value="REVERSE TRANSCRIPTASES"/>
    <property type="match status" value="1"/>
</dbReference>
<keyword evidence="2" id="KW-1185">Reference proteome</keyword>
<feature type="domain" description="Reverse transcriptase" evidence="1">
    <location>
        <begin position="1"/>
        <end position="115"/>
    </location>
</feature>
<dbReference type="KEGG" id="bvk:117238348"/>
<evidence type="ECO:0000259" key="1">
    <source>
        <dbReference type="PROSITE" id="PS50878"/>
    </source>
</evidence>
<dbReference type="AlphaFoldDB" id="A0A6J3L4T0"/>
<accession>A0A6J3L4T0</accession>
<evidence type="ECO:0000313" key="3">
    <source>
        <dbReference type="RefSeq" id="XP_033359094.1"/>
    </source>
</evidence>
<dbReference type="Pfam" id="PF00078">
    <property type="entry name" value="RVT_1"/>
    <property type="match status" value="1"/>
</dbReference>